<organism evidence="2 3">
    <name type="scientific">Galerina marginata (strain CBS 339.88)</name>
    <dbReference type="NCBI Taxonomy" id="685588"/>
    <lineage>
        <taxon>Eukaryota</taxon>
        <taxon>Fungi</taxon>
        <taxon>Dikarya</taxon>
        <taxon>Basidiomycota</taxon>
        <taxon>Agaricomycotina</taxon>
        <taxon>Agaricomycetes</taxon>
        <taxon>Agaricomycetidae</taxon>
        <taxon>Agaricales</taxon>
        <taxon>Agaricineae</taxon>
        <taxon>Strophariaceae</taxon>
        <taxon>Galerina</taxon>
    </lineage>
</organism>
<dbReference type="EMBL" id="KL142426">
    <property type="protein sequence ID" value="KDR66182.1"/>
    <property type="molecule type" value="Genomic_DNA"/>
</dbReference>
<evidence type="ECO:0000256" key="1">
    <source>
        <dbReference type="SAM" id="SignalP"/>
    </source>
</evidence>
<reference evidence="3" key="1">
    <citation type="journal article" date="2014" name="Proc. Natl. Acad. Sci. U.S.A.">
        <title>Extensive sampling of basidiomycete genomes demonstrates inadequacy of the white-rot/brown-rot paradigm for wood decay fungi.</title>
        <authorList>
            <person name="Riley R."/>
            <person name="Salamov A.A."/>
            <person name="Brown D.W."/>
            <person name="Nagy L.G."/>
            <person name="Floudas D."/>
            <person name="Held B.W."/>
            <person name="Levasseur A."/>
            <person name="Lombard V."/>
            <person name="Morin E."/>
            <person name="Otillar R."/>
            <person name="Lindquist E.A."/>
            <person name="Sun H."/>
            <person name="LaButti K.M."/>
            <person name="Schmutz J."/>
            <person name="Jabbour D."/>
            <person name="Luo H."/>
            <person name="Baker S.E."/>
            <person name="Pisabarro A.G."/>
            <person name="Walton J.D."/>
            <person name="Blanchette R.A."/>
            <person name="Henrissat B."/>
            <person name="Martin F."/>
            <person name="Cullen D."/>
            <person name="Hibbett D.S."/>
            <person name="Grigoriev I.V."/>
        </authorList>
    </citation>
    <scope>NUCLEOTIDE SEQUENCE [LARGE SCALE GENOMIC DNA]</scope>
    <source>
        <strain evidence="3">CBS 339.88</strain>
    </source>
</reference>
<evidence type="ECO:0000313" key="2">
    <source>
        <dbReference type="EMBL" id="KDR66182.1"/>
    </source>
</evidence>
<protein>
    <recommendedName>
        <fullName evidence="4">LamG-like jellyroll fold domain-containing protein</fullName>
    </recommendedName>
</protein>
<keyword evidence="3" id="KW-1185">Reference proteome</keyword>
<dbReference type="AlphaFoldDB" id="A0A067S8C6"/>
<feature type="signal peptide" evidence="1">
    <location>
        <begin position="1"/>
        <end position="22"/>
    </location>
</feature>
<dbReference type="Proteomes" id="UP000027222">
    <property type="component" value="Unassembled WGS sequence"/>
</dbReference>
<evidence type="ECO:0008006" key="4">
    <source>
        <dbReference type="Google" id="ProtNLM"/>
    </source>
</evidence>
<name>A0A067S8C6_GALM3</name>
<dbReference type="SUPFAM" id="SSF49899">
    <property type="entry name" value="Concanavalin A-like lectins/glucanases"/>
    <property type="match status" value="1"/>
</dbReference>
<evidence type="ECO:0000313" key="3">
    <source>
        <dbReference type="Proteomes" id="UP000027222"/>
    </source>
</evidence>
<dbReference type="Pfam" id="PF13385">
    <property type="entry name" value="Laminin_G_3"/>
    <property type="match status" value="1"/>
</dbReference>
<dbReference type="HOGENOM" id="CLU_1199898_0_0_1"/>
<accession>A0A067S8C6</accession>
<dbReference type="Gene3D" id="2.60.120.200">
    <property type="match status" value="1"/>
</dbReference>
<gene>
    <name evidence="2" type="ORF">GALMADRAFT_1362079</name>
</gene>
<proteinExistence type="predicted"/>
<dbReference type="OrthoDB" id="3019173at2759"/>
<feature type="chain" id="PRO_5001645632" description="LamG-like jellyroll fold domain-containing protein" evidence="1">
    <location>
        <begin position="23"/>
        <end position="231"/>
    </location>
</feature>
<dbReference type="InterPro" id="IPR013320">
    <property type="entry name" value="ConA-like_dom_sf"/>
</dbReference>
<sequence length="231" mass="25702">MYFPLSVVYVILLCAVSAITQSDNFPRAIWPFRIRLTLANGEGNSDPNRPTSFAEKDPVNLNLNGPFSMICWLRVSDRRFWRAAISIESPDASSALFRIAIPPDQMMFNVAWMKSAQARGGAINTTAIAPGPNTDFHFALVKDENDITIYIDGEKKAFHTLNTPIFNPGNKKAVLGRTKLDGHSNRSQWNGVIRDMYIFNETLTVAIVKESQKRCNGACTRPSADESTTSK</sequence>
<keyword evidence="1" id="KW-0732">Signal</keyword>